<dbReference type="AlphaFoldDB" id="A0A1Z4NAZ1"/>
<feature type="region of interest" description="Disordered" evidence="1">
    <location>
        <begin position="249"/>
        <end position="277"/>
    </location>
</feature>
<dbReference type="RefSeq" id="WP_096583330.1">
    <property type="nucleotide sequence ID" value="NZ_CAWNJS010000001.1"/>
</dbReference>
<accession>A0A1Z4NAZ1</accession>
<dbReference type="KEGG" id="ttq:NIES37_68580"/>
<name>A0A1Z4NAZ1_9CYAN</name>
<evidence type="ECO:0000313" key="2">
    <source>
        <dbReference type="EMBL" id="BAZ02845.1"/>
    </source>
</evidence>
<dbReference type="Proteomes" id="UP000218785">
    <property type="component" value="Chromosome"/>
</dbReference>
<evidence type="ECO:0000256" key="1">
    <source>
        <dbReference type="SAM" id="MobiDB-lite"/>
    </source>
</evidence>
<organism evidence="2 3">
    <name type="scientific">Tolypothrix tenuis PCC 7101</name>
    <dbReference type="NCBI Taxonomy" id="231146"/>
    <lineage>
        <taxon>Bacteria</taxon>
        <taxon>Bacillati</taxon>
        <taxon>Cyanobacteriota</taxon>
        <taxon>Cyanophyceae</taxon>
        <taxon>Nostocales</taxon>
        <taxon>Tolypothrichaceae</taxon>
        <taxon>Tolypothrix</taxon>
    </lineage>
</organism>
<sequence>MYRQSELSNSITPEEIIRTLSLCGITQKEQYTEDEADCFRECRKLIEQGKTDSEVIEALKQRDAVATKVLPKPKRQKNSAGSDEAQSDEPYADTEPKDISQLLALAKERVGTRITLSESLEILLSCGLQDQDEYNQAECLRFLEACDLIKKQNKSVEEVAQHFGVTTDNPTQFEDVDTNELLQQLGETTALLGEEERELIREMVRQKAKGDMAGLPKLYLQSLIEEMKSPQFQQEWQQLRDAFKARIMGKKPTSPTFPHQLPLMSLPPTSENGSTSS</sequence>
<gene>
    <name evidence="2" type="ORF">NIES37_68580</name>
</gene>
<feature type="compositionally biased region" description="Polar residues" evidence="1">
    <location>
        <begin position="267"/>
        <end position="277"/>
    </location>
</feature>
<reference evidence="2 3" key="1">
    <citation type="submission" date="2017-06" db="EMBL/GenBank/DDBJ databases">
        <title>Genome sequencing of cyanobaciteial culture collection at National Institute for Environmental Studies (NIES).</title>
        <authorList>
            <person name="Hirose Y."/>
            <person name="Shimura Y."/>
            <person name="Fujisawa T."/>
            <person name="Nakamura Y."/>
            <person name="Kawachi M."/>
        </authorList>
    </citation>
    <scope>NUCLEOTIDE SEQUENCE [LARGE SCALE GENOMIC DNA]</scope>
    <source>
        <strain evidence="2 3">NIES-37</strain>
    </source>
</reference>
<feature type="region of interest" description="Disordered" evidence="1">
    <location>
        <begin position="68"/>
        <end position="95"/>
    </location>
</feature>
<proteinExistence type="predicted"/>
<dbReference type="EMBL" id="AP018248">
    <property type="protein sequence ID" value="BAZ02845.1"/>
    <property type="molecule type" value="Genomic_DNA"/>
</dbReference>
<protein>
    <submittedName>
        <fullName evidence="2">Uncharacterized protein</fullName>
    </submittedName>
</protein>
<evidence type="ECO:0000313" key="3">
    <source>
        <dbReference type="Proteomes" id="UP000218785"/>
    </source>
</evidence>
<keyword evidence="3" id="KW-1185">Reference proteome</keyword>